<gene>
    <name evidence="1" type="ORF">Poli38472_004881</name>
</gene>
<dbReference type="OrthoDB" id="92853at2759"/>
<name>A0A8K1CAW6_PYTOL</name>
<dbReference type="EMBL" id="SPLM01000109">
    <property type="protein sequence ID" value="TMW59812.1"/>
    <property type="molecule type" value="Genomic_DNA"/>
</dbReference>
<evidence type="ECO:0000313" key="2">
    <source>
        <dbReference type="Proteomes" id="UP000794436"/>
    </source>
</evidence>
<dbReference type="AlphaFoldDB" id="A0A8K1CAW6"/>
<comment type="caution">
    <text evidence="1">The sequence shown here is derived from an EMBL/GenBank/DDBJ whole genome shotgun (WGS) entry which is preliminary data.</text>
</comment>
<sequence length="182" mass="20298">MDQSTRYADPQAHERYMEFDGREGVVTYLLPVSTDEAFDAWFDIVWKKPMLQEVRPGQGRGHVGHVRQVQLGLQEEILSAGLPQPEDKDAVLSVLYKVKEFGPVPLVNHLGFVSFVPDTSGSTPKTLIIWKVKVVPSTLGFAFFCGGAGIRLTLCAIFKVFLSDLGKSFQERQQVSIKKTTL</sequence>
<evidence type="ECO:0000313" key="1">
    <source>
        <dbReference type="EMBL" id="TMW59812.1"/>
    </source>
</evidence>
<protein>
    <submittedName>
        <fullName evidence="1">Uncharacterized protein</fullName>
    </submittedName>
</protein>
<organism evidence="1 2">
    <name type="scientific">Pythium oligandrum</name>
    <name type="common">Mycoparasitic fungus</name>
    <dbReference type="NCBI Taxonomy" id="41045"/>
    <lineage>
        <taxon>Eukaryota</taxon>
        <taxon>Sar</taxon>
        <taxon>Stramenopiles</taxon>
        <taxon>Oomycota</taxon>
        <taxon>Peronosporomycetes</taxon>
        <taxon>Pythiales</taxon>
        <taxon>Pythiaceae</taxon>
        <taxon>Pythium</taxon>
    </lineage>
</organism>
<keyword evidence="2" id="KW-1185">Reference proteome</keyword>
<reference evidence="1" key="1">
    <citation type="submission" date="2019-03" db="EMBL/GenBank/DDBJ databases">
        <title>Long read genome sequence of the mycoparasitic Pythium oligandrum ATCC 38472 isolated from sugarbeet rhizosphere.</title>
        <authorList>
            <person name="Gaulin E."/>
        </authorList>
    </citation>
    <scope>NUCLEOTIDE SEQUENCE</scope>
    <source>
        <strain evidence="1">ATCC 38472_TT</strain>
    </source>
</reference>
<accession>A0A8K1CAW6</accession>
<proteinExistence type="predicted"/>
<dbReference type="Proteomes" id="UP000794436">
    <property type="component" value="Unassembled WGS sequence"/>
</dbReference>